<accession>A0A0F9E032</accession>
<name>A0A0F9E032_9ZZZZ</name>
<feature type="non-terminal residue" evidence="1">
    <location>
        <position position="1"/>
    </location>
</feature>
<proteinExistence type="predicted"/>
<evidence type="ECO:0000313" key="1">
    <source>
        <dbReference type="EMBL" id="KKL67344.1"/>
    </source>
</evidence>
<comment type="caution">
    <text evidence="1">The sequence shown here is derived from an EMBL/GenBank/DDBJ whole genome shotgun (WGS) entry which is preliminary data.</text>
</comment>
<dbReference type="EMBL" id="LAZR01026890">
    <property type="protein sequence ID" value="KKL67344.1"/>
    <property type="molecule type" value="Genomic_DNA"/>
</dbReference>
<organism evidence="1">
    <name type="scientific">marine sediment metagenome</name>
    <dbReference type="NCBI Taxonomy" id="412755"/>
    <lineage>
        <taxon>unclassified sequences</taxon>
        <taxon>metagenomes</taxon>
        <taxon>ecological metagenomes</taxon>
    </lineage>
</organism>
<reference evidence="1" key="1">
    <citation type="journal article" date="2015" name="Nature">
        <title>Complex archaea that bridge the gap between prokaryotes and eukaryotes.</title>
        <authorList>
            <person name="Spang A."/>
            <person name="Saw J.H."/>
            <person name="Jorgensen S.L."/>
            <person name="Zaremba-Niedzwiedzka K."/>
            <person name="Martijn J."/>
            <person name="Lind A.E."/>
            <person name="van Eijk R."/>
            <person name="Schleper C."/>
            <person name="Guy L."/>
            <person name="Ettema T.J."/>
        </authorList>
    </citation>
    <scope>NUCLEOTIDE SEQUENCE</scope>
</reference>
<sequence length="99" mass="10187">FCTDSIVEDGAVAGIELGTAADSNELITTIDPAAIAVNEWWTGPSSVTQSAQITGDQIDVLISSTIRLTITGGTDLDSGTIVFDVWYLPVTDDGALAAA</sequence>
<protein>
    <submittedName>
        <fullName evidence="1">Uncharacterized protein</fullName>
    </submittedName>
</protein>
<gene>
    <name evidence="1" type="ORF">LCGC14_2135900</name>
</gene>
<dbReference type="AlphaFoldDB" id="A0A0F9E032"/>